<feature type="transmembrane region" description="Helical" evidence="9">
    <location>
        <begin position="298"/>
        <end position="315"/>
    </location>
</feature>
<feature type="transmembrane region" description="Helical" evidence="9">
    <location>
        <begin position="145"/>
        <end position="165"/>
    </location>
</feature>
<evidence type="ECO:0000256" key="8">
    <source>
        <dbReference type="ARBA" id="ARBA00023136"/>
    </source>
</evidence>
<dbReference type="GO" id="GO:0016887">
    <property type="term" value="F:ATP hydrolysis activity"/>
    <property type="evidence" value="ECO:0007669"/>
    <property type="project" value="InterPro"/>
</dbReference>
<evidence type="ECO:0000256" key="6">
    <source>
        <dbReference type="ARBA" id="ARBA00022840"/>
    </source>
</evidence>
<dbReference type="InterPro" id="IPR017871">
    <property type="entry name" value="ABC_transporter-like_CS"/>
</dbReference>
<dbReference type="InterPro" id="IPR036640">
    <property type="entry name" value="ABC1_TM_sf"/>
</dbReference>
<protein>
    <submittedName>
        <fullName evidence="11">Multidrug ABC superfamily ATP binding cassette transporter, ATPase and permease protein</fullName>
    </submittedName>
</protein>
<dbReference type="Proteomes" id="UP000051679">
    <property type="component" value="Unassembled WGS sequence"/>
</dbReference>
<keyword evidence="4 9" id="KW-0812">Transmembrane</keyword>
<dbReference type="SUPFAM" id="SSF90123">
    <property type="entry name" value="ABC transporter transmembrane region"/>
    <property type="match status" value="1"/>
</dbReference>
<dbReference type="Gene3D" id="3.40.50.300">
    <property type="entry name" value="P-loop containing nucleotide triphosphate hydrolases"/>
    <property type="match status" value="1"/>
</dbReference>
<feature type="transmembrane region" description="Helical" evidence="9">
    <location>
        <begin position="63"/>
        <end position="84"/>
    </location>
</feature>
<evidence type="ECO:0000313" key="12">
    <source>
        <dbReference type="Proteomes" id="UP000051679"/>
    </source>
</evidence>
<comment type="caution">
    <text evidence="11">The sequence shown here is derived from an EMBL/GenBank/DDBJ whole genome shotgun (WGS) entry which is preliminary data.</text>
</comment>
<dbReference type="RefSeq" id="WP_225353739.1">
    <property type="nucleotide sequence ID" value="NZ_AYYO01000027.1"/>
</dbReference>
<dbReference type="PROSITE" id="PS00211">
    <property type="entry name" value="ABC_TRANSPORTER_1"/>
    <property type="match status" value="1"/>
</dbReference>
<keyword evidence="6" id="KW-0067">ATP-binding</keyword>
<dbReference type="SUPFAM" id="SSF52540">
    <property type="entry name" value="P-loop containing nucleoside triphosphate hydrolases"/>
    <property type="match status" value="1"/>
</dbReference>
<keyword evidence="2" id="KW-0813">Transport</keyword>
<feature type="transmembrane region" description="Helical" evidence="9">
    <location>
        <begin position="30"/>
        <end position="51"/>
    </location>
</feature>
<dbReference type="SMART" id="SM00382">
    <property type="entry name" value="AAA"/>
    <property type="match status" value="1"/>
</dbReference>
<dbReference type="PANTHER" id="PTHR43394:SF1">
    <property type="entry name" value="ATP-BINDING CASSETTE SUB-FAMILY B MEMBER 10, MITOCHONDRIAL"/>
    <property type="match status" value="1"/>
</dbReference>
<proteinExistence type="predicted"/>
<feature type="transmembrane region" description="Helical" evidence="9">
    <location>
        <begin position="274"/>
        <end position="292"/>
    </location>
</feature>
<evidence type="ECO:0000313" key="11">
    <source>
        <dbReference type="EMBL" id="KRM55220.1"/>
    </source>
</evidence>
<dbReference type="EMBL" id="AYYO01000027">
    <property type="protein sequence ID" value="KRM55220.1"/>
    <property type="molecule type" value="Genomic_DNA"/>
</dbReference>
<evidence type="ECO:0000256" key="7">
    <source>
        <dbReference type="ARBA" id="ARBA00022989"/>
    </source>
</evidence>
<evidence type="ECO:0000256" key="4">
    <source>
        <dbReference type="ARBA" id="ARBA00022692"/>
    </source>
</evidence>
<feature type="transmembrane region" description="Helical" evidence="9">
    <location>
        <begin position="185"/>
        <end position="204"/>
    </location>
</feature>
<keyword evidence="12" id="KW-1185">Reference proteome</keyword>
<evidence type="ECO:0000256" key="2">
    <source>
        <dbReference type="ARBA" id="ARBA00022448"/>
    </source>
</evidence>
<dbReference type="GO" id="GO:0005886">
    <property type="term" value="C:plasma membrane"/>
    <property type="evidence" value="ECO:0007669"/>
    <property type="project" value="UniProtKB-SubCell"/>
</dbReference>
<dbReference type="GO" id="GO:0005524">
    <property type="term" value="F:ATP binding"/>
    <property type="evidence" value="ECO:0007669"/>
    <property type="project" value="UniProtKB-KW"/>
</dbReference>
<dbReference type="PATRIC" id="fig|1291052.5.peg.1534"/>
<accession>A0A0R1ZPU2</accession>
<evidence type="ECO:0000256" key="5">
    <source>
        <dbReference type="ARBA" id="ARBA00022741"/>
    </source>
</evidence>
<gene>
    <name evidence="11" type="ORF">FC18_GL001511</name>
</gene>
<evidence type="ECO:0000256" key="3">
    <source>
        <dbReference type="ARBA" id="ARBA00022475"/>
    </source>
</evidence>
<dbReference type="InterPro" id="IPR003593">
    <property type="entry name" value="AAA+_ATPase"/>
</dbReference>
<name>A0A0R1ZPU2_9LACO</name>
<sequence>MAKNNQLVRRYLRVVTVIHQMDHAALPVTFLYALTQVGGPYINLAFLGILINRMTVGTNLHQLLPLMLLYLGLRFGLAIMNQWLEKMSSDHQQLVDSRLDATTTEKLLTISYADLDDPQMRKNYAAIQRGTAMNGGLTALMEEGLVNFFSLLIALGFAFGAFAMLLRMHVPARFGFAQFVNSPVYVLLLAVLLLVPFGLSAMAVPKGDAIMQAVLKKIIVVNAVYTYFLNLVENQHNGPLIRLYNARAGIIHEERTRFATSNAITLRGDVHSTAYVMLPSIVASIITGVLYVLVGLPVFGGVLAIGTAIMVVGYLEQFMMSFTAFMKDVADYNNMVGYLQYYTDFLAIPDYRSGAHLPVEKRDDGEYEFSFNDVSFKYPGSDVWALRHVNLTLHVGERLAIVGLNGSGKTTLVKLLTRLFTPTEGTITLNDIDVQKYDEAEYRSLLAVVFQDFKLFGYSIAENVAASAAVDTQRVWQALDVADVAARIHELPAGIDTAVGKDLDANGVELSGGEAQKVAIARAWYKDAPLIILDEPTAALDPLSEAAIYQRFDQLIGNKTAIYISHRMSSTRFAQRIAVFKDGALVEMGTHNGLMQQDGLYRELFTAQAKYYQ</sequence>
<dbReference type="Pfam" id="PF00005">
    <property type="entry name" value="ABC_tran"/>
    <property type="match status" value="1"/>
</dbReference>
<dbReference type="GO" id="GO:0015421">
    <property type="term" value="F:ABC-type oligopeptide transporter activity"/>
    <property type="evidence" value="ECO:0007669"/>
    <property type="project" value="TreeGrafter"/>
</dbReference>
<evidence type="ECO:0000256" key="1">
    <source>
        <dbReference type="ARBA" id="ARBA00004651"/>
    </source>
</evidence>
<dbReference type="PROSITE" id="PS50893">
    <property type="entry name" value="ABC_TRANSPORTER_2"/>
    <property type="match status" value="1"/>
</dbReference>
<dbReference type="InterPro" id="IPR003439">
    <property type="entry name" value="ABC_transporter-like_ATP-bd"/>
</dbReference>
<reference evidence="11 12" key="1">
    <citation type="journal article" date="2015" name="Genome Announc.">
        <title>Expanding the biotechnology potential of lactobacilli through comparative genomics of 213 strains and associated genera.</title>
        <authorList>
            <person name="Sun Z."/>
            <person name="Harris H.M."/>
            <person name="McCann A."/>
            <person name="Guo C."/>
            <person name="Argimon S."/>
            <person name="Zhang W."/>
            <person name="Yang X."/>
            <person name="Jeffery I.B."/>
            <person name="Cooney J.C."/>
            <person name="Kagawa T.F."/>
            <person name="Liu W."/>
            <person name="Song Y."/>
            <person name="Salvetti E."/>
            <person name="Wrobel A."/>
            <person name="Rasinkangas P."/>
            <person name="Parkhill J."/>
            <person name="Rea M.C."/>
            <person name="O'Sullivan O."/>
            <person name="Ritari J."/>
            <person name="Douillard F.P."/>
            <person name="Paul Ross R."/>
            <person name="Yang R."/>
            <person name="Briner A.E."/>
            <person name="Felis G.E."/>
            <person name="de Vos W.M."/>
            <person name="Barrangou R."/>
            <person name="Klaenhammer T.R."/>
            <person name="Caufield P.W."/>
            <person name="Cui Y."/>
            <person name="Zhang H."/>
            <person name="O'Toole P.W."/>
        </authorList>
    </citation>
    <scope>NUCLEOTIDE SEQUENCE [LARGE SCALE GENOMIC DNA]</scope>
    <source>
        <strain evidence="11 12">DSM 20505</strain>
    </source>
</reference>
<dbReference type="AlphaFoldDB" id="A0A0R1ZPU2"/>
<comment type="subcellular location">
    <subcellularLocation>
        <location evidence="1">Cell membrane</location>
        <topology evidence="1">Multi-pass membrane protein</topology>
    </subcellularLocation>
</comment>
<keyword evidence="8 9" id="KW-0472">Membrane</keyword>
<keyword evidence="5" id="KW-0547">Nucleotide-binding</keyword>
<dbReference type="Gene3D" id="1.20.1560.10">
    <property type="entry name" value="ABC transporter type 1, transmembrane domain"/>
    <property type="match status" value="1"/>
</dbReference>
<keyword evidence="3" id="KW-1003">Cell membrane</keyword>
<dbReference type="PANTHER" id="PTHR43394">
    <property type="entry name" value="ATP-DEPENDENT PERMEASE MDL1, MITOCHONDRIAL"/>
    <property type="match status" value="1"/>
</dbReference>
<dbReference type="InterPro" id="IPR027417">
    <property type="entry name" value="P-loop_NTPase"/>
</dbReference>
<feature type="domain" description="ABC transporter" evidence="10">
    <location>
        <begin position="369"/>
        <end position="607"/>
    </location>
</feature>
<dbReference type="InterPro" id="IPR039421">
    <property type="entry name" value="Type_1_exporter"/>
</dbReference>
<evidence type="ECO:0000256" key="9">
    <source>
        <dbReference type="SAM" id="Phobius"/>
    </source>
</evidence>
<dbReference type="STRING" id="1291052.FC18_GL001511"/>
<organism evidence="11 12">
    <name type="scientific">Lacticaseibacillus sharpeae JCM 1186 = DSM 20505</name>
    <dbReference type="NCBI Taxonomy" id="1291052"/>
    <lineage>
        <taxon>Bacteria</taxon>
        <taxon>Bacillati</taxon>
        <taxon>Bacillota</taxon>
        <taxon>Bacilli</taxon>
        <taxon>Lactobacillales</taxon>
        <taxon>Lactobacillaceae</taxon>
        <taxon>Lacticaseibacillus</taxon>
    </lineage>
</organism>
<keyword evidence="7 9" id="KW-1133">Transmembrane helix</keyword>
<evidence type="ECO:0000259" key="10">
    <source>
        <dbReference type="PROSITE" id="PS50893"/>
    </source>
</evidence>
<dbReference type="FunFam" id="3.40.50.300:FF:000221">
    <property type="entry name" value="Multidrug ABC transporter ATP-binding protein"/>
    <property type="match status" value="1"/>
</dbReference>